<comment type="caution">
    <text evidence="2">The sequence shown here is derived from an EMBL/GenBank/DDBJ whole genome shotgun (WGS) entry which is preliminary data.</text>
</comment>
<organism evidence="2">
    <name type="scientific">termite gut metagenome</name>
    <dbReference type="NCBI Taxonomy" id="433724"/>
    <lineage>
        <taxon>unclassified sequences</taxon>
        <taxon>metagenomes</taxon>
        <taxon>organismal metagenomes</taxon>
    </lineage>
</organism>
<dbReference type="EMBL" id="SNRY01001460">
    <property type="protein sequence ID" value="KAA6330772.1"/>
    <property type="molecule type" value="Genomic_DNA"/>
</dbReference>
<sequence>MDNIYSFFDEGKTINAVLYIVGKLKRKDFHKIFKILYFADREHLNEYGRTITGDRYIAMNDGPVPSNLYDIFKSVRGDGYFKDDGKFKAFFSVVGDKQDMIEPNKSPDLKKLSRTDIEQIDKSLMMYGDLSWDEVREKSHDYAWRNTTLNCQINFDDIIREAGGDESYISYVKEQNILANLCR</sequence>
<feature type="domain" description="Antitoxin SocA-like Panacea" evidence="1">
    <location>
        <begin position="32"/>
        <end position="144"/>
    </location>
</feature>
<proteinExistence type="predicted"/>
<gene>
    <name evidence="2" type="ORF">EZS27_020559</name>
</gene>
<accession>A0A5J4RAQ3</accession>
<name>A0A5J4RAQ3_9ZZZZ</name>
<dbReference type="Pfam" id="PF13274">
    <property type="entry name" value="SocA_Panacea"/>
    <property type="match status" value="1"/>
</dbReference>
<reference evidence="2" key="1">
    <citation type="submission" date="2019-03" db="EMBL/GenBank/DDBJ databases">
        <title>Single cell metagenomics reveals metabolic interactions within the superorganism composed of flagellate Streblomastix strix and complex community of Bacteroidetes bacteria on its surface.</title>
        <authorList>
            <person name="Treitli S.C."/>
            <person name="Kolisko M."/>
            <person name="Husnik F."/>
            <person name="Keeling P."/>
            <person name="Hampl V."/>
        </authorList>
    </citation>
    <scope>NUCLEOTIDE SEQUENCE</scope>
    <source>
        <strain evidence="2">STM</strain>
    </source>
</reference>
<dbReference type="AlphaFoldDB" id="A0A5J4RAQ3"/>
<protein>
    <recommendedName>
        <fullName evidence="1">Antitoxin SocA-like Panacea domain-containing protein</fullName>
    </recommendedName>
</protein>
<dbReference type="InterPro" id="IPR025272">
    <property type="entry name" value="SocA_Panacea"/>
</dbReference>
<evidence type="ECO:0000313" key="2">
    <source>
        <dbReference type="EMBL" id="KAA6330772.1"/>
    </source>
</evidence>
<evidence type="ECO:0000259" key="1">
    <source>
        <dbReference type="Pfam" id="PF13274"/>
    </source>
</evidence>